<feature type="chain" id="PRO_5012623162" description="Lipoprotein SmpA/OmlA domain-containing protein" evidence="1">
    <location>
        <begin position="22"/>
        <end position="134"/>
    </location>
</feature>
<evidence type="ECO:0000256" key="1">
    <source>
        <dbReference type="SAM" id="SignalP"/>
    </source>
</evidence>
<dbReference type="AlphaFoldDB" id="A0A212JG23"/>
<reference evidence="2" key="1">
    <citation type="submission" date="2016-04" db="EMBL/GenBank/DDBJ databases">
        <authorList>
            <person name="Evans L.H."/>
            <person name="Alamgir A."/>
            <person name="Owens N."/>
            <person name="Weber N.D."/>
            <person name="Virtaneva K."/>
            <person name="Barbian K."/>
            <person name="Babar A."/>
            <person name="Rosenke K."/>
        </authorList>
    </citation>
    <scope>NUCLEOTIDE SEQUENCE</scope>
    <source>
        <strain evidence="2">86</strain>
    </source>
</reference>
<feature type="signal peptide" evidence="1">
    <location>
        <begin position="1"/>
        <end position="21"/>
    </location>
</feature>
<evidence type="ECO:0000313" key="2">
    <source>
        <dbReference type="EMBL" id="SBV98351.1"/>
    </source>
</evidence>
<keyword evidence="1" id="KW-0732">Signal</keyword>
<name>A0A212JG23_9DELT</name>
<gene>
    <name evidence="2" type="ORF">KL86DPRO_11375</name>
</gene>
<protein>
    <recommendedName>
        <fullName evidence="3">Lipoprotein SmpA/OmlA domain-containing protein</fullName>
    </recommendedName>
</protein>
<sequence>MRIFPILACACVLLLPACTGSSEGTLDPTPAPEQTIVQADKIELPVGSPVARVLKALGPADATEQAAGGREIWRYSHKRAEYVYASKAGGVETLIIGKYIADPQPESPGQALLLTIVLDPSKKITDFNFALMGY</sequence>
<accession>A0A212JG23</accession>
<proteinExistence type="predicted"/>
<organism evidence="2">
    <name type="scientific">uncultured delta proteobacterium</name>
    <dbReference type="NCBI Taxonomy" id="34034"/>
    <lineage>
        <taxon>Bacteria</taxon>
        <taxon>Deltaproteobacteria</taxon>
        <taxon>environmental samples</taxon>
    </lineage>
</organism>
<dbReference type="EMBL" id="FLUQ01000001">
    <property type="protein sequence ID" value="SBV98351.1"/>
    <property type="molecule type" value="Genomic_DNA"/>
</dbReference>
<evidence type="ECO:0008006" key="3">
    <source>
        <dbReference type="Google" id="ProtNLM"/>
    </source>
</evidence>